<feature type="compositionally biased region" description="Basic and acidic residues" evidence="6">
    <location>
        <begin position="3482"/>
        <end position="3491"/>
    </location>
</feature>
<dbReference type="GO" id="GO:0004674">
    <property type="term" value="F:protein serine/threonine kinase activity"/>
    <property type="evidence" value="ECO:0007669"/>
    <property type="project" value="UniProtKB-KW"/>
</dbReference>
<dbReference type="GO" id="GO:0005737">
    <property type="term" value="C:cytoplasm"/>
    <property type="evidence" value="ECO:0007669"/>
    <property type="project" value="UniProtKB-SubCell"/>
</dbReference>
<keyword evidence="4" id="KW-0393">Immunoglobulin domain</keyword>
<keyword evidence="5" id="KW-0175">Coiled coil</keyword>
<feature type="coiled-coil region" evidence="5">
    <location>
        <begin position="127"/>
        <end position="171"/>
    </location>
</feature>
<gene>
    <name evidence="8" type="ORF">g.35066</name>
</gene>
<dbReference type="InterPro" id="IPR013098">
    <property type="entry name" value="Ig_I-set"/>
</dbReference>
<dbReference type="SMART" id="SM00409">
    <property type="entry name" value="IG"/>
    <property type="match status" value="1"/>
</dbReference>
<feature type="region of interest" description="Disordered" evidence="6">
    <location>
        <begin position="3482"/>
        <end position="3513"/>
    </location>
</feature>
<comment type="subcellular location">
    <subcellularLocation>
        <location evidence="1">Cytoplasm</location>
    </subcellularLocation>
</comment>
<sequence>YLNTKEYRKPEWVTRMEDMKKQLQVSQSAPTFIQEINDIRVLELETATFECIYSGTPTPDIIWYHNDKIIRRSKNIQIVIKDKKTSITILNVTKEDAGTYVCKATSSAGTVVSKATLFCTEIPKEKKEEMELKLARENEEKIKLEKVKLEKRREEKKKQKVKMTFEEAQRASVDVKEVQVMESTKQITETTQKVTATRKIDIQESVAVSAVASCKKIDDESELLDEQPKEVAGIVAPIQEAVTISEIPSQEHVQELQKTESVLGERLKVIPSVQESLNITEVCTESILQDFNKKEINKAKAKKKVTIQESVEIREIESEMNYEDFVDVNKEERAILSSSIQEPILITEVQSESTIEEMTETRTKKRHAKKILKKEVVEATEVEEILHNLRAMEFGPGELPLRELATVGVMLKHGVHIEEVISQYETDHFPALRTAPAQSAMVQVVEREGHSALISEVLTQESTTEQTLVGVFRAFLKMIELKHASVEEVLEMFYPADFQPHAWEQVTSQVITEVSSHEFAEVSTVTVQESKQLKKKIKKTYQEVKKEGNLIEDETEIEEEINKKKIEHIIEIQLPEKEEHEAVTITEISEDDKTLMVTCDAAEVIVTQPDEQEEQVVQQVEDEELLVIETKAQTKQKKKKKSEQKVVEEVEIEEEIKKVKKVRETIKPKKPDVEEEIVEEEFLESLDIQPTKKIQGLPVATSIQVGETVPEGTVSLIGDISTSEEKGTLLIVPLSALEKQIVQGEEKEVDRPGSMLPNQVYAKPSIDTLDSFSITQPQTEIIADEFSTTFKPVTQEAVQSFVPQEGVLVIETKTDQSVVERQYVSEQTSQATVSLILHEAKSITENETSIKEGTITIDKQPIQMHAGKGLVLQESICVTEVTQGQTEDTFEGSFKPTPVKPRFELPQTESVIVSEVYTEDKPGKYFPELIVPTEVATTGVVAQKQMAFVEMINTAEKEGEYVPGRLPLGQHAELEITPGDSIIVHETNIQENETEFLVNQMPEQIHAHKEISLLEGLIINLDQHVDTEMSLEVEKQETKTIGVEFNPLTSIIMQETNISENETTFMPGETPGTKSADTSITCLEISGISETSIQEATGELTPFKKPAGTYAEQTFNPKESLAIIETKAEDVPGEFKDNIKYRSDSAIPNFETLEAKEVSVVQVQDSEKLLAEFEKPSTFTVTSAFRPQEGISVYQMETVEKESEHPMYTLPEVHKGKTVPGQPMQSLIVEEMCLESNLGDLKKSTPQTVTANVEHTMLQETVVEEAVYGEGVLDAKNDKKPENVLANLKVLEEEGITITEIVTDDKEGEYKTPNLPSESFATQSYLAQKVAVKSEVKTEQVAAPLLDSTPDKGFAKSEQLEHESILVSSVHIAESENEFVKDMMPETKQAFIDMSDELTSITVEQIVSNEKEKELESYVKPNEIKALEKISGHKIAVQSEVIPDIQVGDLPDISPLTGKAKLDSTPLQEIIITETNVAEIENLLEEVKGPKQQKAILSIRGEESLGVMEVITDDKEDTFTGKELPEQKRAVLEVSGQEIAEKQEIVELIQTGEFKRYSPVKEQAFVEQDTIQLAVSSQPIVSELEGEFVLPMKPDEKAAALSFEQGNVLSVTEVNVVDKESILDVSKAPKTAVAMPDIDSQGVATTSEIVVDISVGDFNDFKLDLSEAKVKQSTFESIMLQETTVAEQEGEYKVSSQPDTKKAESVLVDGHTVSVSSIVTTQDKESTLVTQDRPTEGIAELDIIHQHVAEKTEVVVESSVADLEHITPVTAHALADQLPFQSVIASETSPAELEGIMKTKVQPDLKTADILFEDSNKGISVTEILPQNETSKFIPLENPENKFAKPQISGQEVAQHSIVIPENNIGEIPVHSPVKAVANLNQIPFESIVTREISLGEKETMFDETLKFNIENADLLFEENKSCTITEVFSEDKESDLLEQSKPNERVAQPEISGQEIAVKSEINIESCVGEVPNLNVTTASAVLAHDTFESLMQTETSIQESESKYESALKPIISKAELGIVEEKGVIITEVITEDKEDKYISPEVPESRVAEENIISNETPVTSEVISQDSVGEANITIPEEAVAKLLQSTFKSVQTQLHTPGEIESPISDFIKPFSKKAETKFESEKSGINITEITVQDKEGVVEMAQKPIETFALPEILTKEIAVKTETIAEDVISKLTDEKPETGSATVIPMPHHSVILSETSAAESEGDYNQLVKPNTKTAEVLFEEGSSVSVVEIVTGDQESGLIVPQVPDAKTALADIIGRETAVQTEIIVGNTVIEVSKQKPHSAVANIDQVPYISVLTTEANIQEKEKDFLEKLQLDTYNAELAFEEKKSVNVSQIISDEKEIIMKIIAKPKEIIAGFDIKGHEVAEKSEVTTEIGTGDIPELITQEAKAISSHFPFESIVSSQTHVNESEVELIKHSSPQSRVAATVLDETQSIIVTSTTSEDKESTLEVSKPKEQVAKAMHSSFEVADKSELFLGINVGELESFKSTPTQAVPSHLPFDSIVQTEQAIVQEQENTFEKKFTPDYKRAELDFEIEHSLNISEITLVDKEQNYFDKEQPKNYNITPVITETQEVAKQLQIIPQSIVGEFDDVLPDRDTAKTIQDTVQSVLISENFIQEQEGQFIDKFIPTSKTAAIDIEKGHQVQVVDEIFPKEKEGEFEDIRIPEGTHAQMEITGREAAEVIEISSEISVGQVVIESKKNVTATIKQTPFETIIQEQIIIQENETNLETDTPLTKRRASLSFEEGKSISVTLVSAEDTMTPFTIKEVPESGIAKSEISGSEVAEKSEIQPQFSVSEFDETSPKTGQATSGHVTFDSIVQSEVIPRESETTFTEVLKLDNRIASVAFEEEQGISVMEVVTDDKERSFTQPEKPAEHKATTDIDGKEVAQTFEVMCETLPQDIETSLPDKLNAKVEQDTFSSIVQSEVLVREKESDYKSDMVDINKKFADLVFEEGQSLSVYEVQTDDKESLLETFDKPQSKSAQVSVLGLEPIELINVEAEQDFVDLETKQPKSVTASTEQNFSESIIITEDIVHEQEGTFDKTFKPVPSSAAIEFQESRGVTISEIVTEHKEEKMSPLVVPLEVTAQSDFLTQEVAEKTEIIANYQTEEIINAKSDQVFAKSQLIPLEGLIQTQLTTAEQETELIIDTKPKPNTVSIISDIQEGLTITESVPIENEEEYTNISIPKLKTVDTGFFNQEALMQIEIITTSSTSEMEKKLPSESKATAEQMMFESVETSETTKYEHEQDFKSPQKPESTNLETKFEEIKSIMVTQVLVQDKEGEEIEREILDEKVAHTEFIEQEIAIKSEIFPTSPVDSLPEPSYPTPLNAKHATPTEKHGLIVTSHDTGEVEATLPDLVKPASKNIPFSIEEQSTNLVVTEIQPQENEDILKEELHVTKQQQTPIVHCDKTTPVINQRETITELNTDINILENQHNIQATIVPENDTKYTIENVIVLSGKNDKITCKHTKEAKQKNEDKITTGEKLQPENISKKGNTPVKSVIDEEDTELIPAVEGVVATPIVEFP</sequence>
<keyword evidence="3" id="KW-1015">Disulfide bond</keyword>
<dbReference type="EMBL" id="GEDC01024460">
    <property type="protein sequence ID" value="JAS12838.1"/>
    <property type="molecule type" value="Transcribed_RNA"/>
</dbReference>
<name>A0A1B6CHC1_9HEMI</name>
<evidence type="ECO:0000259" key="7">
    <source>
        <dbReference type="PROSITE" id="PS50835"/>
    </source>
</evidence>
<dbReference type="PANTHER" id="PTHR47633">
    <property type="entry name" value="IMMUNOGLOBULIN"/>
    <property type="match status" value="1"/>
</dbReference>
<evidence type="ECO:0000256" key="4">
    <source>
        <dbReference type="ARBA" id="ARBA00023319"/>
    </source>
</evidence>
<proteinExistence type="predicted"/>
<dbReference type="PROSITE" id="PS50835">
    <property type="entry name" value="IG_LIKE"/>
    <property type="match status" value="1"/>
</dbReference>
<evidence type="ECO:0000256" key="2">
    <source>
        <dbReference type="ARBA" id="ARBA00022490"/>
    </source>
</evidence>
<accession>A0A1B6CHC1</accession>
<dbReference type="Pfam" id="PF07679">
    <property type="entry name" value="I-set"/>
    <property type="match status" value="1"/>
</dbReference>
<organism evidence="8">
    <name type="scientific">Clastoptera arizonana</name>
    <name type="common">Arizona spittle bug</name>
    <dbReference type="NCBI Taxonomy" id="38151"/>
    <lineage>
        <taxon>Eukaryota</taxon>
        <taxon>Metazoa</taxon>
        <taxon>Ecdysozoa</taxon>
        <taxon>Arthropoda</taxon>
        <taxon>Hexapoda</taxon>
        <taxon>Insecta</taxon>
        <taxon>Pterygota</taxon>
        <taxon>Neoptera</taxon>
        <taxon>Paraneoptera</taxon>
        <taxon>Hemiptera</taxon>
        <taxon>Auchenorrhyncha</taxon>
        <taxon>Cercopoidea</taxon>
        <taxon>Clastopteridae</taxon>
        <taxon>Clastoptera</taxon>
    </lineage>
</organism>
<feature type="non-terminal residue" evidence="8">
    <location>
        <position position="1"/>
    </location>
</feature>
<dbReference type="SMART" id="SM00408">
    <property type="entry name" value="IGc2"/>
    <property type="match status" value="1"/>
</dbReference>
<dbReference type="PANTHER" id="PTHR47633:SF3">
    <property type="entry name" value="STRIATED MUSCLE PREFERENTIALLY EXPRESSED PROTEIN KINASE"/>
    <property type="match status" value="1"/>
</dbReference>
<evidence type="ECO:0000256" key="3">
    <source>
        <dbReference type="ARBA" id="ARBA00023157"/>
    </source>
</evidence>
<feature type="compositionally biased region" description="Polar residues" evidence="6">
    <location>
        <begin position="3498"/>
        <end position="3508"/>
    </location>
</feature>
<dbReference type="InterPro" id="IPR036179">
    <property type="entry name" value="Ig-like_dom_sf"/>
</dbReference>
<evidence type="ECO:0000256" key="6">
    <source>
        <dbReference type="SAM" id="MobiDB-lite"/>
    </source>
</evidence>
<feature type="domain" description="Ig-like" evidence="7">
    <location>
        <begin position="30"/>
        <end position="118"/>
    </location>
</feature>
<feature type="non-terminal residue" evidence="8">
    <location>
        <position position="3535"/>
    </location>
</feature>
<reference evidence="8" key="1">
    <citation type="submission" date="2015-12" db="EMBL/GenBank/DDBJ databases">
        <title>De novo transcriptome assembly of four potential Pierce s Disease insect vectors from Arizona vineyards.</title>
        <authorList>
            <person name="Tassone E.E."/>
        </authorList>
    </citation>
    <scope>NUCLEOTIDE SEQUENCE</scope>
</reference>
<dbReference type="InterPro" id="IPR013783">
    <property type="entry name" value="Ig-like_fold"/>
</dbReference>
<protein>
    <recommendedName>
        <fullName evidence="7">Ig-like domain-containing protein</fullName>
    </recommendedName>
</protein>
<dbReference type="InterPro" id="IPR003598">
    <property type="entry name" value="Ig_sub2"/>
</dbReference>
<evidence type="ECO:0000313" key="8">
    <source>
        <dbReference type="EMBL" id="JAS12838.1"/>
    </source>
</evidence>
<evidence type="ECO:0000256" key="1">
    <source>
        <dbReference type="ARBA" id="ARBA00004496"/>
    </source>
</evidence>
<dbReference type="SUPFAM" id="SSF48726">
    <property type="entry name" value="Immunoglobulin"/>
    <property type="match status" value="1"/>
</dbReference>
<dbReference type="Gene3D" id="2.60.40.10">
    <property type="entry name" value="Immunoglobulins"/>
    <property type="match status" value="1"/>
</dbReference>
<dbReference type="FunFam" id="2.60.40.10:FF:000425">
    <property type="entry name" value="Myosin light chain kinase"/>
    <property type="match status" value="1"/>
</dbReference>
<dbReference type="InterPro" id="IPR003599">
    <property type="entry name" value="Ig_sub"/>
</dbReference>
<evidence type="ECO:0000256" key="5">
    <source>
        <dbReference type="SAM" id="Coils"/>
    </source>
</evidence>
<dbReference type="InterPro" id="IPR007110">
    <property type="entry name" value="Ig-like_dom"/>
</dbReference>
<keyword evidence="2" id="KW-0963">Cytoplasm</keyword>